<gene>
    <name evidence="4" type="ORF">FNL38_102250</name>
</gene>
<evidence type="ECO:0000256" key="2">
    <source>
        <dbReference type="RuleBase" id="RU361277"/>
    </source>
</evidence>
<dbReference type="GO" id="GO:0008270">
    <property type="term" value="F:zinc ion binding"/>
    <property type="evidence" value="ECO:0007669"/>
    <property type="project" value="InterPro"/>
</dbReference>
<dbReference type="InterPro" id="IPR002328">
    <property type="entry name" value="ADH_Zn_CS"/>
</dbReference>
<dbReference type="SUPFAM" id="SSF51735">
    <property type="entry name" value="NAD(P)-binding Rossmann-fold domains"/>
    <property type="match status" value="1"/>
</dbReference>
<dbReference type="Gene3D" id="3.40.50.720">
    <property type="entry name" value="NAD(P)-binding Rossmann-like Domain"/>
    <property type="match status" value="1"/>
</dbReference>
<dbReference type="InterPro" id="IPR013154">
    <property type="entry name" value="ADH-like_N"/>
</dbReference>
<dbReference type="GO" id="GO:0016491">
    <property type="term" value="F:oxidoreductase activity"/>
    <property type="evidence" value="ECO:0007669"/>
    <property type="project" value="UniProtKB-KW"/>
</dbReference>
<dbReference type="PANTHER" id="PTHR43677:SF4">
    <property type="entry name" value="QUINONE OXIDOREDUCTASE-LIKE PROTEIN 2"/>
    <property type="match status" value="1"/>
</dbReference>
<protein>
    <submittedName>
        <fullName evidence="4">NADPH:quinone reductase-like Zn-dependent oxidoreductase</fullName>
    </submittedName>
</protein>
<dbReference type="InterPro" id="IPR051397">
    <property type="entry name" value="Zn-ADH-like_protein"/>
</dbReference>
<dbReference type="CDD" id="cd08241">
    <property type="entry name" value="QOR1"/>
    <property type="match status" value="1"/>
</dbReference>
<evidence type="ECO:0000259" key="3">
    <source>
        <dbReference type="SMART" id="SM00829"/>
    </source>
</evidence>
<dbReference type="Pfam" id="PF00107">
    <property type="entry name" value="ADH_zinc_N"/>
    <property type="match status" value="1"/>
</dbReference>
<proteinExistence type="inferred from homology"/>
<accession>A0A652YSM7</accession>
<comment type="cofactor">
    <cofactor evidence="2">
        <name>Zn(2+)</name>
        <dbReference type="ChEBI" id="CHEBI:29105"/>
    </cofactor>
</comment>
<evidence type="ECO:0000313" key="4">
    <source>
        <dbReference type="EMBL" id="TYQ06118.1"/>
    </source>
</evidence>
<dbReference type="AlphaFoldDB" id="A0A652YSM7"/>
<dbReference type="InterPro" id="IPR011032">
    <property type="entry name" value="GroES-like_sf"/>
</dbReference>
<dbReference type="PANTHER" id="PTHR43677">
    <property type="entry name" value="SHORT-CHAIN DEHYDROGENASE/REDUCTASE"/>
    <property type="match status" value="1"/>
</dbReference>
<dbReference type="Gene3D" id="3.90.180.10">
    <property type="entry name" value="Medium-chain alcohol dehydrogenases, catalytic domain"/>
    <property type="match status" value="1"/>
</dbReference>
<reference evidence="4" key="1">
    <citation type="submission" date="2019-07" db="EMBL/GenBank/DDBJ databases">
        <title>Genomic Encyclopedia of Type Strains, Phase IV (KMG-IV): sequencing the most valuable type-strain genomes for metagenomic binning, comparative biology and taxonomic classification.</title>
        <authorList>
            <person name="Goeker M."/>
        </authorList>
    </citation>
    <scope>NUCLEOTIDE SEQUENCE</scope>
    <source>
        <strain evidence="4">DSM 44596</strain>
    </source>
</reference>
<dbReference type="SMART" id="SM00829">
    <property type="entry name" value="PKS_ER"/>
    <property type="match status" value="1"/>
</dbReference>
<keyword evidence="2" id="KW-0479">Metal-binding</keyword>
<dbReference type="SUPFAM" id="SSF50129">
    <property type="entry name" value="GroES-like"/>
    <property type="match status" value="1"/>
</dbReference>
<keyword evidence="1" id="KW-0560">Oxidoreductase</keyword>
<dbReference type="InterPro" id="IPR013149">
    <property type="entry name" value="ADH-like_C"/>
</dbReference>
<dbReference type="InterPro" id="IPR020843">
    <property type="entry name" value="ER"/>
</dbReference>
<dbReference type="Pfam" id="PF08240">
    <property type="entry name" value="ADH_N"/>
    <property type="match status" value="1"/>
</dbReference>
<name>A0A652YSM7_NOCGL</name>
<comment type="caution">
    <text evidence="4">The sequence shown here is derived from an EMBL/GenBank/DDBJ whole genome shotgun (WGS) entry which is preliminary data.</text>
</comment>
<feature type="domain" description="Enoyl reductase (ER)" evidence="3">
    <location>
        <begin position="19"/>
        <end position="330"/>
    </location>
</feature>
<dbReference type="PROSITE" id="PS00059">
    <property type="entry name" value="ADH_ZINC"/>
    <property type="match status" value="1"/>
</dbReference>
<keyword evidence="2" id="KW-0862">Zinc</keyword>
<comment type="similarity">
    <text evidence="2">Belongs to the zinc-containing alcohol dehydrogenase family.</text>
</comment>
<dbReference type="InterPro" id="IPR036291">
    <property type="entry name" value="NAD(P)-bd_dom_sf"/>
</dbReference>
<dbReference type="EMBL" id="VNIQ01000002">
    <property type="protein sequence ID" value="TYQ06118.1"/>
    <property type="molecule type" value="Genomic_DNA"/>
</dbReference>
<organism evidence="4">
    <name type="scientific">Nocardia globerula</name>
    <dbReference type="NCBI Taxonomy" id="1818"/>
    <lineage>
        <taxon>Bacteria</taxon>
        <taxon>Bacillati</taxon>
        <taxon>Actinomycetota</taxon>
        <taxon>Actinomycetes</taxon>
        <taxon>Mycobacteriales</taxon>
        <taxon>Nocardiaceae</taxon>
        <taxon>Nocardia</taxon>
    </lineage>
</organism>
<evidence type="ECO:0000256" key="1">
    <source>
        <dbReference type="ARBA" id="ARBA00023002"/>
    </source>
</evidence>
<sequence>MRSMTAPATMSAARIHRMGSPEAIEINSVDTPIPAPGEILVAVYAAAVNFPDTLMIAGQYQVKAALPFVPGHEAAGVITAVGDGVTSHSPGDRVAVLAPGAFAEYLVAPAGAAVPIPAEITFAEAAATWVCHLTAYHALRSTAEIRSGDNVLVLGAGGGVGLAAVELAASLGARVVAAASSSEKLDAARRKGAHATINYTEGNLRDGIRAALGPGAIDAVIDPVGGPHAESALRELRWGGRFVTLGYASGEIPRIPLNLILLKGAVVKGLEIRTFAHHDPQNASRDRDEFTALWRSGRIRPLIHARFPLSQAREALELVTNRSSIGKTIIEVVSDYTISSEEH</sequence>